<dbReference type="AlphaFoldDB" id="A0A318TPL5"/>
<name>A0A318TPL5_9BRAD</name>
<evidence type="ECO:0000313" key="1">
    <source>
        <dbReference type="EMBL" id="PYF03855.1"/>
    </source>
</evidence>
<accession>A0A318TPL5</accession>
<comment type="caution">
    <text evidence="1">The sequence shown here is derived from an EMBL/GenBank/DDBJ whole genome shotgun (WGS) entry which is preliminary data.</text>
</comment>
<evidence type="ECO:0000313" key="2">
    <source>
        <dbReference type="Proteomes" id="UP000248148"/>
    </source>
</evidence>
<organism evidence="1 2">
    <name type="scientific">Rhodopseudomonas faecalis</name>
    <dbReference type="NCBI Taxonomy" id="99655"/>
    <lineage>
        <taxon>Bacteria</taxon>
        <taxon>Pseudomonadati</taxon>
        <taxon>Pseudomonadota</taxon>
        <taxon>Alphaproteobacteria</taxon>
        <taxon>Hyphomicrobiales</taxon>
        <taxon>Nitrobacteraceae</taxon>
        <taxon>Rhodopseudomonas</taxon>
    </lineage>
</organism>
<sequence>MAQSALRDDPVVSFPRRKAKAAPDELAALLTSLDIKIIGPNDYRHQNCTTAVETLRSLLAKHGAEHLTIVLRAIVESAGNARALIDPVIRAMSAVVLAHPEYVAKGLEFVEAFDDFPLLDCYRGTAALRKTAPAPAWAALAGMIVLVLRDGFDRDRKRHRTRAEIAADREEREEAERARVAAAKVSRNRRKIETGLQLIELKRKAGRGQFLRLAQQRFGLAYPGEVAALVRVAALYGEREPIWSRVSWQVLGVLAAPAMPSDLRTEYEARIEAGEHITAKEVAPPPIGRPRSRP</sequence>
<keyword evidence="2" id="KW-1185">Reference proteome</keyword>
<protein>
    <submittedName>
        <fullName evidence="1">Uncharacterized protein</fullName>
    </submittedName>
</protein>
<gene>
    <name evidence="1" type="ORF">BJ122_105112</name>
</gene>
<dbReference type="Proteomes" id="UP000248148">
    <property type="component" value="Unassembled WGS sequence"/>
</dbReference>
<dbReference type="RefSeq" id="WP_110780261.1">
    <property type="nucleotide sequence ID" value="NZ_QJTI01000005.1"/>
</dbReference>
<dbReference type="OrthoDB" id="8243749at2"/>
<dbReference type="EMBL" id="QJTI01000005">
    <property type="protein sequence ID" value="PYF03855.1"/>
    <property type="molecule type" value="Genomic_DNA"/>
</dbReference>
<reference evidence="1 2" key="1">
    <citation type="submission" date="2018-06" db="EMBL/GenBank/DDBJ databases">
        <title>Genomic Encyclopedia of Archaeal and Bacterial Type Strains, Phase II (KMG-II): from individual species to whole genera.</title>
        <authorList>
            <person name="Goeker M."/>
        </authorList>
    </citation>
    <scope>NUCLEOTIDE SEQUENCE [LARGE SCALE GENOMIC DNA]</scope>
    <source>
        <strain evidence="1 2">JCM 11668</strain>
    </source>
</reference>
<proteinExistence type="predicted"/>